<evidence type="ECO:0000256" key="7">
    <source>
        <dbReference type="PROSITE-ProRule" id="PRU00339"/>
    </source>
</evidence>
<protein>
    <recommendedName>
        <fullName evidence="2">non-specific serine/threonine protein kinase</fullName>
        <ecNumber evidence="2">2.7.11.1</ecNumber>
    </recommendedName>
</protein>
<feature type="domain" description="Protein kinase" evidence="9">
    <location>
        <begin position="1"/>
        <end position="311"/>
    </location>
</feature>
<comment type="similarity">
    <text evidence="1">Belongs to the protein kinase superfamily. NEK Ser/Thr protein kinase family. NIMA subfamily.</text>
</comment>
<dbReference type="PROSITE" id="PS00107">
    <property type="entry name" value="PROTEIN_KINASE_ATP"/>
    <property type="match status" value="1"/>
</dbReference>
<dbReference type="Pfam" id="PF00069">
    <property type="entry name" value="Pkinase"/>
    <property type="match status" value="1"/>
</dbReference>
<keyword evidence="7" id="KW-0802">TPR repeat</keyword>
<gene>
    <name evidence="10" type="ORF">R0137_06320</name>
</gene>
<evidence type="ECO:0000259" key="9">
    <source>
        <dbReference type="PROSITE" id="PS50011"/>
    </source>
</evidence>
<keyword evidence="6 8" id="KW-0067">ATP-binding</keyword>
<evidence type="ECO:0000256" key="3">
    <source>
        <dbReference type="ARBA" id="ARBA00022679"/>
    </source>
</evidence>
<dbReference type="PANTHER" id="PTHR43671:SF13">
    <property type="entry name" value="SERINE_THREONINE-PROTEIN KINASE NEK2"/>
    <property type="match status" value="1"/>
</dbReference>
<evidence type="ECO:0000256" key="6">
    <source>
        <dbReference type="ARBA" id="ARBA00022840"/>
    </source>
</evidence>
<dbReference type="PROSITE" id="PS50011">
    <property type="entry name" value="PROTEIN_KINASE_DOM"/>
    <property type="match status" value="1"/>
</dbReference>
<feature type="repeat" description="TPR" evidence="7">
    <location>
        <begin position="581"/>
        <end position="614"/>
    </location>
</feature>
<reference evidence="10 11" key="1">
    <citation type="submission" date="2023-10" db="EMBL/GenBank/DDBJ databases">
        <title>Two novel species belonging to the OM43/NOR5 clade.</title>
        <authorList>
            <person name="Park M."/>
        </authorList>
    </citation>
    <scope>NUCLEOTIDE SEQUENCE [LARGE SCALE GENOMIC DNA]</scope>
    <source>
        <strain evidence="10 11">IMCC45268</strain>
    </source>
</reference>
<dbReference type="Gene3D" id="3.30.200.20">
    <property type="entry name" value="Phosphorylase Kinase, domain 1"/>
    <property type="match status" value="1"/>
</dbReference>
<evidence type="ECO:0000313" key="10">
    <source>
        <dbReference type="EMBL" id="WOJ98626.1"/>
    </source>
</evidence>
<keyword evidence="3" id="KW-0808">Transferase</keyword>
<evidence type="ECO:0000256" key="2">
    <source>
        <dbReference type="ARBA" id="ARBA00012513"/>
    </source>
</evidence>
<evidence type="ECO:0000313" key="11">
    <source>
        <dbReference type="Proteomes" id="UP001626549"/>
    </source>
</evidence>
<proteinExistence type="inferred from homology"/>
<dbReference type="PROSITE" id="PS50005">
    <property type="entry name" value="TPR"/>
    <property type="match status" value="1"/>
</dbReference>
<evidence type="ECO:0000256" key="8">
    <source>
        <dbReference type="PROSITE-ProRule" id="PRU10141"/>
    </source>
</evidence>
<keyword evidence="5" id="KW-0418">Kinase</keyword>
<dbReference type="Pfam" id="PF13432">
    <property type="entry name" value="TPR_16"/>
    <property type="match status" value="2"/>
</dbReference>
<evidence type="ECO:0000256" key="1">
    <source>
        <dbReference type="ARBA" id="ARBA00010886"/>
    </source>
</evidence>
<dbReference type="InterPro" id="IPR011009">
    <property type="entry name" value="Kinase-like_dom_sf"/>
</dbReference>
<sequence>MRPLGRGGYADVYLANDNLLERKVALKQIRFDRRTTAEGEAILAEALAASKVAHPGLVEVFDALVYKGRPTIVMEFVDGATLKISAVTEDWSLLVRVTILLKIGDAVHALHQAHIAHGDLRPENVLVTSDKRAKLLDFGISTASSHSKPIDDNIVGARRWERSRLKDIQALIDLATYTIPPKFRTAFAGSMISSLDTVNTTNEFCDCLRAIADNEAQMPTVPSRITGGPSWRIALMAVVLIIAGTLAWVWSNVKPTRSEATSVAVTETLFQDAGLLPEKQKHLIDFSLRSAVESAVLRATDLALYQKHGDIPDAERSAANIEKKGGPFSVVIKPVVECNSSANCTVVFRKETPTGKLLATTQRGPFVAEGGAALFNLAEHLISQELFHASAIVNKNSVSDENLSRYYELYVQAHFEGGSCVTIIADINLLKIDAPSFPLPYHLGAHCALEIFYETGDKVPAREQVADLLAFMLTQDNESPGNFDPVIKSFAELGDIEAAIKTLDRAKASGATWWTLTQWSAHIHYIKGEYGRAQELYQQLLDVFPAASVYTNAALAAYYNGNVESAVAIAEESLQKFPKRAKTHNFLGMMYLNQGNVESSIESLERALSLRDVTHYRSNLGLAYLISGNWEKSAVLLRAAVDSDQVTPMATLNYADALNLLGEREEAFNSYMKLTEVLSVSAPLEHQLSRAQALAHLGRAQMAINLINDLRAAHGTSSDLNYAAATVFAVAGDLNSAAAAVESAMNEGLSSHWFRFPWFDPLCIEPNLPTFGDTALCLSQVGSRAVSN</sequence>
<keyword evidence="4 8" id="KW-0547">Nucleotide-binding</keyword>
<dbReference type="Proteomes" id="UP001626549">
    <property type="component" value="Chromosome"/>
</dbReference>
<dbReference type="EC" id="2.7.11.1" evidence="2"/>
<evidence type="ECO:0000256" key="4">
    <source>
        <dbReference type="ARBA" id="ARBA00022741"/>
    </source>
</evidence>
<dbReference type="InterPro" id="IPR000719">
    <property type="entry name" value="Prot_kinase_dom"/>
</dbReference>
<dbReference type="InterPro" id="IPR050660">
    <property type="entry name" value="NEK_Ser/Thr_kinase"/>
</dbReference>
<dbReference type="SMART" id="SM00028">
    <property type="entry name" value="TPR"/>
    <property type="match status" value="2"/>
</dbReference>
<dbReference type="Gene3D" id="1.25.40.10">
    <property type="entry name" value="Tetratricopeptide repeat domain"/>
    <property type="match status" value="1"/>
</dbReference>
<feature type="binding site" evidence="8">
    <location>
        <position position="27"/>
    </location>
    <ligand>
        <name>ATP</name>
        <dbReference type="ChEBI" id="CHEBI:30616"/>
    </ligand>
</feature>
<dbReference type="InterPro" id="IPR019734">
    <property type="entry name" value="TPR_rpt"/>
</dbReference>
<organism evidence="10 11">
    <name type="scientific">Congregibacter brevis</name>
    <dbReference type="NCBI Taxonomy" id="3081201"/>
    <lineage>
        <taxon>Bacteria</taxon>
        <taxon>Pseudomonadati</taxon>
        <taxon>Pseudomonadota</taxon>
        <taxon>Gammaproteobacteria</taxon>
        <taxon>Cellvibrionales</taxon>
        <taxon>Halieaceae</taxon>
        <taxon>Congregibacter</taxon>
    </lineage>
</organism>
<dbReference type="SUPFAM" id="SSF56112">
    <property type="entry name" value="Protein kinase-like (PK-like)"/>
    <property type="match status" value="1"/>
</dbReference>
<evidence type="ECO:0000256" key="5">
    <source>
        <dbReference type="ARBA" id="ARBA00022777"/>
    </source>
</evidence>
<accession>A0ABZ0IKM3</accession>
<dbReference type="EMBL" id="CP136865">
    <property type="protein sequence ID" value="WOJ98626.1"/>
    <property type="molecule type" value="Genomic_DNA"/>
</dbReference>
<keyword evidence="11" id="KW-1185">Reference proteome</keyword>
<dbReference type="InterPro" id="IPR011990">
    <property type="entry name" value="TPR-like_helical_dom_sf"/>
</dbReference>
<dbReference type="SUPFAM" id="SSF48452">
    <property type="entry name" value="TPR-like"/>
    <property type="match status" value="1"/>
</dbReference>
<dbReference type="InterPro" id="IPR017441">
    <property type="entry name" value="Protein_kinase_ATP_BS"/>
</dbReference>
<name>A0ABZ0IKM3_9GAMM</name>
<dbReference type="RefSeq" id="WP_407329984.1">
    <property type="nucleotide sequence ID" value="NZ_CP136865.1"/>
</dbReference>
<dbReference type="Gene3D" id="1.10.510.10">
    <property type="entry name" value="Transferase(Phosphotransferase) domain 1"/>
    <property type="match status" value="1"/>
</dbReference>
<dbReference type="PANTHER" id="PTHR43671">
    <property type="entry name" value="SERINE/THREONINE-PROTEIN KINASE NEK"/>
    <property type="match status" value="1"/>
</dbReference>